<evidence type="ECO:0000313" key="4">
    <source>
        <dbReference type="EMBL" id="GLZ78835.1"/>
    </source>
</evidence>
<dbReference type="SUPFAM" id="SSF46689">
    <property type="entry name" value="Homeodomain-like"/>
    <property type="match status" value="2"/>
</dbReference>
<name>A0A9W6SKT9_9ACTN</name>
<dbReference type="Gene3D" id="3.40.50.880">
    <property type="match status" value="1"/>
</dbReference>
<dbReference type="RefSeq" id="WP_285663972.1">
    <property type="nucleotide sequence ID" value="NZ_BSTX01000002.1"/>
</dbReference>
<dbReference type="PROSITE" id="PS01124">
    <property type="entry name" value="HTH_ARAC_FAMILY_2"/>
    <property type="match status" value="1"/>
</dbReference>
<keyword evidence="2" id="KW-0804">Transcription</keyword>
<gene>
    <name evidence="4" type="ORF">Afil01_36420</name>
</gene>
<keyword evidence="1" id="KW-0805">Transcription regulation</keyword>
<dbReference type="EMBL" id="BSTX01000002">
    <property type="protein sequence ID" value="GLZ78835.1"/>
    <property type="molecule type" value="Genomic_DNA"/>
</dbReference>
<dbReference type="InterPro" id="IPR052158">
    <property type="entry name" value="INH-QAR"/>
</dbReference>
<dbReference type="AlphaFoldDB" id="A0A9W6SKT9"/>
<dbReference type="InterPro" id="IPR018060">
    <property type="entry name" value="HTH_AraC"/>
</dbReference>
<proteinExistence type="predicted"/>
<evidence type="ECO:0000313" key="5">
    <source>
        <dbReference type="Proteomes" id="UP001165079"/>
    </source>
</evidence>
<dbReference type="GO" id="GO:0043565">
    <property type="term" value="F:sequence-specific DNA binding"/>
    <property type="evidence" value="ECO:0007669"/>
    <property type="project" value="InterPro"/>
</dbReference>
<organism evidence="4 5">
    <name type="scientific">Actinorhabdospora filicis</name>
    <dbReference type="NCBI Taxonomy" id="1785913"/>
    <lineage>
        <taxon>Bacteria</taxon>
        <taxon>Bacillati</taxon>
        <taxon>Actinomycetota</taxon>
        <taxon>Actinomycetes</taxon>
        <taxon>Micromonosporales</taxon>
        <taxon>Micromonosporaceae</taxon>
        <taxon>Actinorhabdospora</taxon>
    </lineage>
</organism>
<dbReference type="SMART" id="SM00342">
    <property type="entry name" value="HTH_ARAC"/>
    <property type="match status" value="1"/>
</dbReference>
<reference evidence="4" key="1">
    <citation type="submission" date="2023-03" db="EMBL/GenBank/DDBJ databases">
        <title>Actinorhabdospora filicis NBRC 111898.</title>
        <authorList>
            <person name="Ichikawa N."/>
            <person name="Sato H."/>
            <person name="Tonouchi N."/>
        </authorList>
    </citation>
    <scope>NUCLEOTIDE SEQUENCE</scope>
    <source>
        <strain evidence="4">NBRC 111898</strain>
    </source>
</reference>
<dbReference type="InterPro" id="IPR002818">
    <property type="entry name" value="DJ-1/PfpI"/>
</dbReference>
<dbReference type="PANTHER" id="PTHR43130">
    <property type="entry name" value="ARAC-FAMILY TRANSCRIPTIONAL REGULATOR"/>
    <property type="match status" value="1"/>
</dbReference>
<dbReference type="CDD" id="cd03137">
    <property type="entry name" value="GATase1_AraC_1"/>
    <property type="match status" value="1"/>
</dbReference>
<evidence type="ECO:0000259" key="3">
    <source>
        <dbReference type="PROSITE" id="PS01124"/>
    </source>
</evidence>
<dbReference type="SUPFAM" id="SSF52317">
    <property type="entry name" value="Class I glutamine amidotransferase-like"/>
    <property type="match status" value="1"/>
</dbReference>
<sequence>MSKIRRVVIAVFPDVDLLDVTGPAEVFALANRETGGEAGYLVQLAGPTPGVVTTSAGVRLVTDLSFAEVDGVLDTLLVPGAVDLRPGGPVARIDADVVAWVRDAAPLARRVASVCVGAHLLAAAGLLDGKTATTHWSTAAQLAADHPEVTVDPDPIFVRCGNVWTGAGISACMDLALALVAEDLGEEIALAVARHLVMYLKRQGGQSQFSVPLSRPPAGRRDIDELRMHIAEHLDGDLSAAALAGRMRLSERHFARVFRQETGTTPAAYVEAARVEAARRLLESTDQALEQVALACGLGSVETLHRALRKQIGTTPAAYRRRFRTTV</sequence>
<feature type="domain" description="HTH araC/xylS-type" evidence="3">
    <location>
        <begin position="224"/>
        <end position="322"/>
    </location>
</feature>
<evidence type="ECO:0000256" key="1">
    <source>
        <dbReference type="ARBA" id="ARBA00023015"/>
    </source>
</evidence>
<dbReference type="InterPro" id="IPR009057">
    <property type="entry name" value="Homeodomain-like_sf"/>
</dbReference>
<dbReference type="GO" id="GO:0003700">
    <property type="term" value="F:DNA-binding transcription factor activity"/>
    <property type="evidence" value="ECO:0007669"/>
    <property type="project" value="InterPro"/>
</dbReference>
<dbReference type="PANTHER" id="PTHR43130:SF3">
    <property type="entry name" value="HTH-TYPE TRANSCRIPTIONAL REGULATOR RV1931C"/>
    <property type="match status" value="1"/>
</dbReference>
<accession>A0A9W6SKT9</accession>
<dbReference type="Proteomes" id="UP001165079">
    <property type="component" value="Unassembled WGS sequence"/>
</dbReference>
<comment type="caution">
    <text evidence="4">The sequence shown here is derived from an EMBL/GenBank/DDBJ whole genome shotgun (WGS) entry which is preliminary data.</text>
</comment>
<dbReference type="Gene3D" id="1.10.10.60">
    <property type="entry name" value="Homeodomain-like"/>
    <property type="match status" value="1"/>
</dbReference>
<dbReference type="Pfam" id="PF12833">
    <property type="entry name" value="HTH_18"/>
    <property type="match status" value="1"/>
</dbReference>
<evidence type="ECO:0000256" key="2">
    <source>
        <dbReference type="ARBA" id="ARBA00023163"/>
    </source>
</evidence>
<keyword evidence="5" id="KW-1185">Reference proteome</keyword>
<protein>
    <submittedName>
        <fullName evidence="4">AraC family transcriptional regulator</fullName>
    </submittedName>
</protein>
<dbReference type="InterPro" id="IPR029062">
    <property type="entry name" value="Class_I_gatase-like"/>
</dbReference>
<dbReference type="Pfam" id="PF01965">
    <property type="entry name" value="DJ-1_PfpI"/>
    <property type="match status" value="1"/>
</dbReference>